<comment type="catalytic activity">
    <reaction evidence="9">
        <text>propanoyl-CoA + hydrogencarbonate + ATP = (S)-methylmalonyl-CoA + ADP + phosphate + H(+)</text>
        <dbReference type="Rhea" id="RHEA:23720"/>
        <dbReference type="ChEBI" id="CHEBI:15378"/>
        <dbReference type="ChEBI" id="CHEBI:17544"/>
        <dbReference type="ChEBI" id="CHEBI:30616"/>
        <dbReference type="ChEBI" id="CHEBI:43474"/>
        <dbReference type="ChEBI" id="CHEBI:57327"/>
        <dbReference type="ChEBI" id="CHEBI:57392"/>
        <dbReference type="ChEBI" id="CHEBI:456216"/>
        <dbReference type="EC" id="6.4.1.3"/>
    </reaction>
    <physiologicalReaction direction="left-to-right" evidence="9">
        <dbReference type="Rhea" id="RHEA:23721"/>
    </physiologicalReaction>
</comment>
<dbReference type="InterPro" id="IPR011763">
    <property type="entry name" value="COA_CT_C"/>
</dbReference>
<comment type="subunit">
    <text evidence="3">Acetyl-CoA carboxylase is a heterohexamer composed of biotin carboxyl carrier protein, biotin carboxylase and 2 subunits each of ACCase subunit alpha and ACCase plastid-coded subunit beta (accD).</text>
</comment>
<comment type="caution">
    <text evidence="12">The sequence shown here is derived from an EMBL/GenBank/DDBJ whole genome shotgun (WGS) entry which is preliminary data.</text>
</comment>
<evidence type="ECO:0000256" key="4">
    <source>
        <dbReference type="ARBA" id="ARBA00013050"/>
    </source>
</evidence>
<dbReference type="Proteomes" id="UP000187209">
    <property type="component" value="Unassembled WGS sequence"/>
</dbReference>
<evidence type="ECO:0000256" key="9">
    <source>
        <dbReference type="ARBA" id="ARBA00049495"/>
    </source>
</evidence>
<dbReference type="PROSITE" id="PS50980">
    <property type="entry name" value="COA_CT_NTER"/>
    <property type="match status" value="1"/>
</dbReference>
<dbReference type="FunFam" id="3.90.226.10:FF:000017">
    <property type="entry name" value="Propionyl-CoA carboxylase subunit beta 5"/>
    <property type="match status" value="1"/>
</dbReference>
<evidence type="ECO:0000256" key="8">
    <source>
        <dbReference type="ARBA" id="ARBA00048208"/>
    </source>
</evidence>
<evidence type="ECO:0000256" key="5">
    <source>
        <dbReference type="ARBA" id="ARBA00038567"/>
    </source>
</evidence>
<feature type="domain" description="CoA carboxyltransferase N-terminal" evidence="10">
    <location>
        <begin position="35"/>
        <end position="290"/>
    </location>
</feature>
<dbReference type="OrthoDB" id="297864at2759"/>
<evidence type="ECO:0000259" key="10">
    <source>
        <dbReference type="PROSITE" id="PS50980"/>
    </source>
</evidence>
<dbReference type="GO" id="GO:0004658">
    <property type="term" value="F:propionyl-CoA carboxylase activity"/>
    <property type="evidence" value="ECO:0007669"/>
    <property type="project" value="UniProtKB-EC"/>
</dbReference>
<dbReference type="GO" id="GO:0009317">
    <property type="term" value="C:acetyl-CoA carboxylase complex"/>
    <property type="evidence" value="ECO:0007669"/>
    <property type="project" value="InterPro"/>
</dbReference>
<evidence type="ECO:0000313" key="13">
    <source>
        <dbReference type="Proteomes" id="UP000187209"/>
    </source>
</evidence>
<dbReference type="InterPro" id="IPR029045">
    <property type="entry name" value="ClpP/crotonase-like_dom_sf"/>
</dbReference>
<dbReference type="EC" id="6.4.1.3" evidence="4"/>
<dbReference type="PANTHER" id="PTHR43842:SF2">
    <property type="entry name" value="PROPIONYL-COA CARBOXYLASE BETA CHAIN, MITOCHONDRIAL"/>
    <property type="match status" value="1"/>
</dbReference>
<dbReference type="PRINTS" id="PR01070">
    <property type="entry name" value="ACCCTRFRASEB"/>
</dbReference>
<dbReference type="GO" id="GO:0006633">
    <property type="term" value="P:fatty acid biosynthetic process"/>
    <property type="evidence" value="ECO:0007669"/>
    <property type="project" value="InterPro"/>
</dbReference>
<dbReference type="Pfam" id="PF01039">
    <property type="entry name" value="Carboxyl_trans"/>
    <property type="match status" value="1"/>
</dbReference>
<dbReference type="AlphaFoldDB" id="A0A1R2C7I0"/>
<sequence>MFRKALRTISEFKFTKLQDQWSQNLAIQPSACPDTKGFMDKLTNLRKQSVFGDPKRIERQHSRNRLTARERVELLVDPGTFVEYDQLVTHRCVNFGMEKSHHPGDGLVSGHGYVNGRLVFLYSFDFTVGGGTLSETVAEKICKVQEKAMDAGAPIIGINDSGGARIQEGVVSLGGYADIFHRNVQASGVIPQFSLIMGPCAGGAVYSPALTDFTLMVKKSSYMFVTGPDVVKQVTNEDIDMEGLGGAKIHSSKSGVSHFALDNDIDALMFLRKFLEFIPSNNREKAPTKPTADPYDRLVPSLDRFVPDDPNKPYDMKSVVKMISDDEYFLEVQPDWAKNIIIGFARLGGETVGYIANQPAFLAGVLDRLSSIKAARFIRFCDSFNIPIITFEDVPGYLPGVHEEHNGIITHGAKILYAYSEATVPKITVITRKSYGGAYCVMNSKHLRGDYNYAWPTGEIAVMGAKGACEIIFRGGDVQNEIKKYEDKFANPLGAAQRGFIDEIITPRDTRKRLIADLKVLKGKTQSKPWKKHGNIPL</sequence>
<dbReference type="InterPro" id="IPR051047">
    <property type="entry name" value="AccD/PCCB"/>
</dbReference>
<dbReference type="GO" id="GO:0009062">
    <property type="term" value="P:fatty acid catabolic process"/>
    <property type="evidence" value="ECO:0007669"/>
    <property type="project" value="UniProtKB-ARBA"/>
</dbReference>
<dbReference type="PROSITE" id="PS50989">
    <property type="entry name" value="COA_CT_CTER"/>
    <property type="match status" value="1"/>
</dbReference>
<accession>A0A1R2C7I0</accession>
<reference evidence="12 13" key="1">
    <citation type="submission" date="2016-11" db="EMBL/GenBank/DDBJ databases">
        <title>The macronuclear genome of Stentor coeruleus: a giant cell with tiny introns.</title>
        <authorList>
            <person name="Slabodnick M."/>
            <person name="Ruby J.G."/>
            <person name="Reiff S.B."/>
            <person name="Swart E.C."/>
            <person name="Gosai S."/>
            <person name="Prabakaran S."/>
            <person name="Witkowska E."/>
            <person name="Larue G.E."/>
            <person name="Fisher S."/>
            <person name="Freeman R.M."/>
            <person name="Gunawardena J."/>
            <person name="Chu W."/>
            <person name="Stover N.A."/>
            <person name="Gregory B.D."/>
            <person name="Nowacki M."/>
            <person name="Derisi J."/>
            <person name="Roy S.W."/>
            <person name="Marshall W.F."/>
            <person name="Sood P."/>
        </authorList>
    </citation>
    <scope>NUCLEOTIDE SEQUENCE [LARGE SCALE GENOMIC DNA]</scope>
    <source>
        <strain evidence="12">WM001</strain>
    </source>
</reference>
<organism evidence="12 13">
    <name type="scientific">Stentor coeruleus</name>
    <dbReference type="NCBI Taxonomy" id="5963"/>
    <lineage>
        <taxon>Eukaryota</taxon>
        <taxon>Sar</taxon>
        <taxon>Alveolata</taxon>
        <taxon>Ciliophora</taxon>
        <taxon>Postciliodesmatophora</taxon>
        <taxon>Heterotrichea</taxon>
        <taxon>Heterotrichida</taxon>
        <taxon>Stentoridae</taxon>
        <taxon>Stentor</taxon>
    </lineage>
</organism>
<dbReference type="InterPro" id="IPR011762">
    <property type="entry name" value="COA_CT_N"/>
</dbReference>
<keyword evidence="13" id="KW-1185">Reference proteome</keyword>
<dbReference type="EMBL" id="MPUH01000254">
    <property type="protein sequence ID" value="OMJ84895.1"/>
    <property type="molecule type" value="Genomic_DNA"/>
</dbReference>
<comment type="similarity">
    <text evidence="2">Belongs to the AccD/PCCB family.</text>
</comment>
<gene>
    <name evidence="12" type="ORF">SteCoe_13877</name>
</gene>
<comment type="catalytic activity">
    <reaction evidence="8">
        <text>butanoyl-CoA + hydrogencarbonate + ATP = (2S)-ethylmalonyl-CoA + ADP + phosphate + H(+)</text>
        <dbReference type="Rhea" id="RHEA:59520"/>
        <dbReference type="ChEBI" id="CHEBI:15378"/>
        <dbReference type="ChEBI" id="CHEBI:17544"/>
        <dbReference type="ChEBI" id="CHEBI:30616"/>
        <dbReference type="ChEBI" id="CHEBI:43474"/>
        <dbReference type="ChEBI" id="CHEBI:57371"/>
        <dbReference type="ChEBI" id="CHEBI:60909"/>
        <dbReference type="ChEBI" id="CHEBI:456216"/>
    </reaction>
    <physiologicalReaction direction="left-to-right" evidence="8">
        <dbReference type="Rhea" id="RHEA:59521"/>
    </physiologicalReaction>
</comment>
<comment type="subunit">
    <text evidence="5">The holoenzyme is a dodecamer composed of 6 PCCA/alpha subunits and 6 PCCB/beta subunits.</text>
</comment>
<feature type="domain" description="CoA carboxyltransferase C-terminal" evidence="11">
    <location>
        <begin position="294"/>
        <end position="532"/>
    </location>
</feature>
<evidence type="ECO:0000259" key="11">
    <source>
        <dbReference type="PROSITE" id="PS50989"/>
    </source>
</evidence>
<dbReference type="PANTHER" id="PTHR43842">
    <property type="entry name" value="PROPIONYL-COA CARBOXYLASE BETA CHAIN"/>
    <property type="match status" value="1"/>
</dbReference>
<dbReference type="Gene3D" id="3.90.226.10">
    <property type="entry name" value="2-enoyl-CoA Hydratase, Chain A, domain 1"/>
    <property type="match status" value="2"/>
</dbReference>
<evidence type="ECO:0000256" key="7">
    <source>
        <dbReference type="ARBA" id="ARBA00042797"/>
    </source>
</evidence>
<evidence type="ECO:0000256" key="2">
    <source>
        <dbReference type="ARBA" id="ARBA00006102"/>
    </source>
</evidence>
<dbReference type="InterPro" id="IPR000438">
    <property type="entry name" value="Acetyl_CoA_COase_Trfase_b_su"/>
</dbReference>
<comment type="pathway">
    <text evidence="1">Metabolic intermediate metabolism; propanoyl-CoA degradation; succinyl-CoA from propanoyl-CoA: step 1/3.</text>
</comment>
<evidence type="ECO:0000313" key="12">
    <source>
        <dbReference type="EMBL" id="OMJ84895.1"/>
    </source>
</evidence>
<proteinExistence type="inferred from homology"/>
<dbReference type="InterPro" id="IPR034733">
    <property type="entry name" value="AcCoA_carboxyl_beta"/>
</dbReference>
<dbReference type="GO" id="GO:0005739">
    <property type="term" value="C:mitochondrion"/>
    <property type="evidence" value="ECO:0007669"/>
    <property type="project" value="TreeGrafter"/>
</dbReference>
<dbReference type="FunFam" id="3.90.226.10:FF:000016">
    <property type="entry name" value="Propionyl-CoA carboxylase, beta subunit"/>
    <property type="match status" value="1"/>
</dbReference>
<dbReference type="SUPFAM" id="SSF52096">
    <property type="entry name" value="ClpP/crotonase"/>
    <property type="match status" value="2"/>
</dbReference>
<evidence type="ECO:0000256" key="6">
    <source>
        <dbReference type="ARBA" id="ARBA00041138"/>
    </source>
</evidence>
<evidence type="ECO:0000256" key="3">
    <source>
        <dbReference type="ARBA" id="ARBA00011842"/>
    </source>
</evidence>
<protein>
    <recommendedName>
        <fullName evidence="6">Propionyl-CoA carboxylase beta chain, mitochondrial</fullName>
        <ecNumber evidence="4">6.4.1.3</ecNumber>
    </recommendedName>
    <alternativeName>
        <fullName evidence="7">Propanoyl-CoA:carbon dioxide ligase subunit beta</fullName>
    </alternativeName>
</protein>
<evidence type="ECO:0000256" key="1">
    <source>
        <dbReference type="ARBA" id="ARBA00005060"/>
    </source>
</evidence>
<dbReference type="GO" id="GO:0003989">
    <property type="term" value="F:acetyl-CoA carboxylase activity"/>
    <property type="evidence" value="ECO:0007669"/>
    <property type="project" value="InterPro"/>
</dbReference>
<name>A0A1R2C7I0_9CILI</name>